<gene>
    <name evidence="1" type="ORF">RPERSI_LOCUS29330</name>
</gene>
<protein>
    <submittedName>
        <fullName evidence="1">20491_t:CDS:1</fullName>
    </submittedName>
</protein>
<proteinExistence type="predicted"/>
<name>A0ACA9SDI9_9GLOM</name>
<sequence>IFQSHTFYKKIPKLGSDKFNLLKYIQEKNVRKLAKKSDT</sequence>
<feature type="non-terminal residue" evidence="1">
    <location>
        <position position="1"/>
    </location>
</feature>
<accession>A0ACA9SDI9</accession>
<dbReference type="Proteomes" id="UP000789920">
    <property type="component" value="Unassembled WGS sequence"/>
</dbReference>
<reference evidence="1" key="1">
    <citation type="submission" date="2021-06" db="EMBL/GenBank/DDBJ databases">
        <authorList>
            <person name="Kallberg Y."/>
            <person name="Tangrot J."/>
            <person name="Rosling A."/>
        </authorList>
    </citation>
    <scope>NUCLEOTIDE SEQUENCE</scope>
    <source>
        <strain evidence="1">MA461A</strain>
    </source>
</reference>
<dbReference type="EMBL" id="CAJVQC010110269">
    <property type="protein sequence ID" value="CAG8834845.1"/>
    <property type="molecule type" value="Genomic_DNA"/>
</dbReference>
<organism evidence="1 2">
    <name type="scientific">Racocetra persica</name>
    <dbReference type="NCBI Taxonomy" id="160502"/>
    <lineage>
        <taxon>Eukaryota</taxon>
        <taxon>Fungi</taxon>
        <taxon>Fungi incertae sedis</taxon>
        <taxon>Mucoromycota</taxon>
        <taxon>Glomeromycotina</taxon>
        <taxon>Glomeromycetes</taxon>
        <taxon>Diversisporales</taxon>
        <taxon>Gigasporaceae</taxon>
        <taxon>Racocetra</taxon>
    </lineage>
</organism>
<keyword evidence="2" id="KW-1185">Reference proteome</keyword>
<feature type="non-terminal residue" evidence="1">
    <location>
        <position position="39"/>
    </location>
</feature>
<comment type="caution">
    <text evidence="1">The sequence shown here is derived from an EMBL/GenBank/DDBJ whole genome shotgun (WGS) entry which is preliminary data.</text>
</comment>
<evidence type="ECO:0000313" key="1">
    <source>
        <dbReference type="EMBL" id="CAG8834845.1"/>
    </source>
</evidence>
<evidence type="ECO:0000313" key="2">
    <source>
        <dbReference type="Proteomes" id="UP000789920"/>
    </source>
</evidence>